<feature type="region of interest" description="Disordered" evidence="1">
    <location>
        <begin position="9"/>
        <end position="34"/>
    </location>
</feature>
<reference evidence="2" key="1">
    <citation type="journal article" date="2014" name="Front. Microbiol.">
        <title>High frequency of phylogenetically diverse reductive dehalogenase-homologous genes in deep subseafloor sedimentary metagenomes.</title>
        <authorList>
            <person name="Kawai M."/>
            <person name="Futagami T."/>
            <person name="Toyoda A."/>
            <person name="Takaki Y."/>
            <person name="Nishi S."/>
            <person name="Hori S."/>
            <person name="Arai W."/>
            <person name="Tsubouchi T."/>
            <person name="Morono Y."/>
            <person name="Uchiyama I."/>
            <person name="Ito T."/>
            <person name="Fujiyama A."/>
            <person name="Inagaki F."/>
            <person name="Takami H."/>
        </authorList>
    </citation>
    <scope>NUCLEOTIDE SEQUENCE</scope>
    <source>
        <strain evidence="2">Expedition CK06-06</strain>
    </source>
</reference>
<accession>X1M481</accession>
<evidence type="ECO:0000313" key="2">
    <source>
        <dbReference type="EMBL" id="GAI01189.1"/>
    </source>
</evidence>
<name>X1M481_9ZZZZ</name>
<protein>
    <submittedName>
        <fullName evidence="2">Uncharacterized protein</fullName>
    </submittedName>
</protein>
<comment type="caution">
    <text evidence="2">The sequence shown here is derived from an EMBL/GenBank/DDBJ whole genome shotgun (WGS) entry which is preliminary data.</text>
</comment>
<evidence type="ECO:0000256" key="1">
    <source>
        <dbReference type="SAM" id="MobiDB-lite"/>
    </source>
</evidence>
<dbReference type="EMBL" id="BARV01000674">
    <property type="protein sequence ID" value="GAI01189.1"/>
    <property type="molecule type" value="Genomic_DNA"/>
</dbReference>
<dbReference type="AlphaFoldDB" id="X1M481"/>
<sequence>MSEDLAYVLSPLEGGSQVPTEDMRSGSAGGSPSLDNYVPKLTAEEVAYRNRKRKRKRAYQRIKSGLAIGGCLRFITLTSSPDSDPARLGRDLSNLVKRIRRKYGKFEYVAVKVLGEGYGVIHIIARGAFIPQRELSKDWKSLRNAPIVDIRAITRTPSRVGNYIISQYVSNQKGETRLSWSWSWVYRGFCKVWSIYKKTFRTCTVSIWELHLQAFKNSLNEWGGKPPPIDLGLDRPDLRYEFGFSLPVNRNNRFLS</sequence>
<gene>
    <name evidence="2" type="ORF">S06H3_02339</name>
</gene>
<organism evidence="2">
    <name type="scientific">marine sediment metagenome</name>
    <dbReference type="NCBI Taxonomy" id="412755"/>
    <lineage>
        <taxon>unclassified sequences</taxon>
        <taxon>metagenomes</taxon>
        <taxon>ecological metagenomes</taxon>
    </lineage>
</organism>
<proteinExistence type="predicted"/>